<evidence type="ECO:0000256" key="6">
    <source>
        <dbReference type="SAM" id="Phobius"/>
    </source>
</evidence>
<name>A0A154QG67_9GAMM</name>
<dbReference type="eggNOG" id="COG2363">
    <property type="taxonomic scope" value="Bacteria"/>
</dbReference>
<dbReference type="EMBL" id="LVJS01000053">
    <property type="protein sequence ID" value="KZC22801.1"/>
    <property type="molecule type" value="Genomic_DNA"/>
</dbReference>
<feature type="transmembrane region" description="Helical" evidence="6">
    <location>
        <begin position="97"/>
        <end position="120"/>
    </location>
</feature>
<evidence type="ECO:0008006" key="9">
    <source>
        <dbReference type="Google" id="ProtNLM"/>
    </source>
</evidence>
<keyword evidence="8" id="KW-1185">Reference proteome</keyword>
<protein>
    <recommendedName>
        <fullName evidence="9">DUF423 domain-containing protein</fullName>
    </recommendedName>
</protein>
<comment type="subcellular location">
    <subcellularLocation>
        <location evidence="1">Membrane</location>
        <topology evidence="1">Multi-pass membrane protein</topology>
    </subcellularLocation>
</comment>
<feature type="transmembrane region" description="Helical" evidence="6">
    <location>
        <begin position="71"/>
        <end position="91"/>
    </location>
</feature>
<comment type="similarity">
    <text evidence="2">Belongs to the UPF0382 family.</text>
</comment>
<keyword evidence="5 6" id="KW-0472">Membrane</keyword>
<organism evidence="7 8">
    <name type="scientific">Rhodanobacter thiooxydans</name>
    <dbReference type="NCBI Taxonomy" id="416169"/>
    <lineage>
        <taxon>Bacteria</taxon>
        <taxon>Pseudomonadati</taxon>
        <taxon>Pseudomonadota</taxon>
        <taxon>Gammaproteobacteria</taxon>
        <taxon>Lysobacterales</taxon>
        <taxon>Rhodanobacteraceae</taxon>
        <taxon>Rhodanobacter</taxon>
    </lineage>
</organism>
<evidence type="ECO:0000256" key="2">
    <source>
        <dbReference type="ARBA" id="ARBA00009694"/>
    </source>
</evidence>
<evidence type="ECO:0000256" key="3">
    <source>
        <dbReference type="ARBA" id="ARBA00022692"/>
    </source>
</evidence>
<dbReference type="GO" id="GO:0016020">
    <property type="term" value="C:membrane"/>
    <property type="evidence" value="ECO:0007669"/>
    <property type="project" value="UniProtKB-SubCell"/>
</dbReference>
<sequence length="125" mass="12959">MRAPVTSRVALLVGLAGASAVLLGAFGAHALRGVLDARGSELWRTAVDYHVWHALALAVAVGLGRGRSGRLAAAAFTVGIVLFSGSLYALALGVPRWVGIITPFGGVAFILGWLALGWALRTRNE</sequence>
<accession>A0A154QG67</accession>
<dbReference type="Proteomes" id="UP000076131">
    <property type="component" value="Unassembled WGS sequence"/>
</dbReference>
<dbReference type="PANTHER" id="PTHR43461:SF1">
    <property type="entry name" value="TRANSMEMBRANE PROTEIN 256"/>
    <property type="match status" value="1"/>
</dbReference>
<evidence type="ECO:0000256" key="5">
    <source>
        <dbReference type="ARBA" id="ARBA00023136"/>
    </source>
</evidence>
<evidence type="ECO:0000313" key="8">
    <source>
        <dbReference type="Proteomes" id="UP000076131"/>
    </source>
</evidence>
<comment type="caution">
    <text evidence="7">The sequence shown here is derived from an EMBL/GenBank/DDBJ whole genome shotgun (WGS) entry which is preliminary data.</text>
</comment>
<dbReference type="AlphaFoldDB" id="A0A154QG67"/>
<evidence type="ECO:0000256" key="4">
    <source>
        <dbReference type="ARBA" id="ARBA00022989"/>
    </source>
</evidence>
<evidence type="ECO:0000256" key="1">
    <source>
        <dbReference type="ARBA" id="ARBA00004141"/>
    </source>
</evidence>
<dbReference type="RefSeq" id="WP_039953341.1">
    <property type="nucleotide sequence ID" value="NZ_LVJS01000053.1"/>
</dbReference>
<proteinExistence type="inferred from homology"/>
<keyword evidence="4 6" id="KW-1133">Transmembrane helix</keyword>
<gene>
    <name evidence="7" type="ORF">RHOFW104T7_16755</name>
</gene>
<feature type="transmembrane region" description="Helical" evidence="6">
    <location>
        <begin position="46"/>
        <end position="64"/>
    </location>
</feature>
<dbReference type="Pfam" id="PF04241">
    <property type="entry name" value="DUF423"/>
    <property type="match status" value="1"/>
</dbReference>
<keyword evidence="3 6" id="KW-0812">Transmembrane</keyword>
<dbReference type="InterPro" id="IPR006696">
    <property type="entry name" value="DUF423"/>
</dbReference>
<evidence type="ECO:0000313" key="7">
    <source>
        <dbReference type="EMBL" id="KZC22801.1"/>
    </source>
</evidence>
<dbReference type="STRING" id="416169.RHOFW104T7_16755"/>
<dbReference type="PANTHER" id="PTHR43461">
    <property type="entry name" value="TRANSMEMBRANE PROTEIN 256"/>
    <property type="match status" value="1"/>
</dbReference>
<reference evidence="7 8" key="1">
    <citation type="journal article" date="2016" name="MBio">
        <title>Lateral Gene Transfer in a Heavy Metal-Contaminated-Groundwater Microbial Community.</title>
        <authorList>
            <person name="Hemme C.L."/>
            <person name="Green S.J."/>
            <person name="Rishishwar L."/>
            <person name="Prakash O."/>
            <person name="Pettenato A."/>
            <person name="Chakraborty R."/>
            <person name="Deutschbauer A.M."/>
            <person name="Van Nostrand J.D."/>
            <person name="Wu L."/>
            <person name="He Z."/>
            <person name="Jordan I.K."/>
            <person name="Hazen T.C."/>
            <person name="Arkin A.P."/>
            <person name="Kostka J.E."/>
            <person name="Zhou J."/>
        </authorList>
    </citation>
    <scope>NUCLEOTIDE SEQUENCE [LARGE SCALE GENOMIC DNA]</scope>
    <source>
        <strain evidence="7 8">FW104-T7</strain>
    </source>
</reference>